<dbReference type="InterPro" id="IPR050336">
    <property type="entry name" value="Chromosome_partition/occlusion"/>
</dbReference>
<feature type="compositionally biased region" description="Basic and acidic residues" evidence="2">
    <location>
        <begin position="310"/>
        <end position="321"/>
    </location>
</feature>
<accession>A0A062U809</accession>
<dbReference type="GO" id="GO:0003677">
    <property type="term" value="F:DNA binding"/>
    <property type="evidence" value="ECO:0007669"/>
    <property type="project" value="InterPro"/>
</dbReference>
<evidence type="ECO:0000256" key="1">
    <source>
        <dbReference type="ARBA" id="ARBA00006295"/>
    </source>
</evidence>
<dbReference type="InterPro" id="IPR036086">
    <property type="entry name" value="ParB/Sulfiredoxin_sf"/>
</dbReference>
<dbReference type="RefSeq" id="WP_051594654.1">
    <property type="nucleotide sequence ID" value="NZ_AWFA01000006.1"/>
</dbReference>
<evidence type="ECO:0000256" key="2">
    <source>
        <dbReference type="SAM" id="MobiDB-lite"/>
    </source>
</evidence>
<dbReference type="eggNOG" id="COG1475">
    <property type="taxonomic scope" value="Bacteria"/>
</dbReference>
<dbReference type="EMBL" id="AWFB01000008">
    <property type="protein sequence ID" value="RAN34826.1"/>
    <property type="molecule type" value="Genomic_DNA"/>
</dbReference>
<dbReference type="STRING" id="1280941.HY2_08695"/>
<gene>
    <name evidence="4" type="ORF">HY3_10030</name>
</gene>
<proteinExistence type="inferred from homology"/>
<dbReference type="Gene3D" id="1.10.10.2830">
    <property type="match status" value="1"/>
</dbReference>
<evidence type="ECO:0000259" key="3">
    <source>
        <dbReference type="SMART" id="SM00470"/>
    </source>
</evidence>
<dbReference type="Gene3D" id="3.90.1530.30">
    <property type="match status" value="1"/>
</dbReference>
<dbReference type="InterPro" id="IPR004437">
    <property type="entry name" value="ParB/RepB/Spo0J"/>
</dbReference>
<reference evidence="4 5" key="1">
    <citation type="submission" date="2013-04" db="EMBL/GenBank/DDBJ databases">
        <title>Hyphomonas sp. T24B3 Genome Sequencing.</title>
        <authorList>
            <person name="Lai Q."/>
            <person name="Shao Z."/>
        </authorList>
    </citation>
    <scope>NUCLEOTIDE SEQUENCE [LARGE SCALE GENOMIC DNA]</scope>
    <source>
        <strain evidence="4 5">T24B3</strain>
    </source>
</reference>
<feature type="domain" description="ParB-like N-terminal" evidence="3">
    <location>
        <begin position="7"/>
        <end position="102"/>
    </location>
</feature>
<dbReference type="GO" id="GO:0005694">
    <property type="term" value="C:chromosome"/>
    <property type="evidence" value="ECO:0007669"/>
    <property type="project" value="TreeGrafter"/>
</dbReference>
<organism evidence="4 5">
    <name type="scientific">Hyphomonas pacifica</name>
    <dbReference type="NCBI Taxonomy" id="1280941"/>
    <lineage>
        <taxon>Bacteria</taxon>
        <taxon>Pseudomonadati</taxon>
        <taxon>Pseudomonadota</taxon>
        <taxon>Alphaproteobacteria</taxon>
        <taxon>Hyphomonadales</taxon>
        <taxon>Hyphomonadaceae</taxon>
        <taxon>Hyphomonas</taxon>
    </lineage>
</organism>
<dbReference type="SUPFAM" id="SSF109709">
    <property type="entry name" value="KorB DNA-binding domain-like"/>
    <property type="match status" value="1"/>
</dbReference>
<sequence length="591" mass="65463">MSQPILKTIPLSELRISRLNMRHSRKKPDVSDILPSIRESGIRQTLLVRKEGDHYGVVAGRRRYFALKEIEKETGETPLVPCAIMAEEDAASAIAASVIENVGRLPASEMEQYTAFKRLHDEGRSVDEIAAFFGVTELLVRRVLALASLSEPIRKLYAEEEIDRETIRALTLATEDQQAEWLRLYESEDERAPRGRNCKAWITGGTVITTDKALFDIADYEGQITADLFGEHGVFADPETFWKAQSATVAQRVEAYIADGWKDVICLERGAFFHRWDHQSRTKKQGGKVYVELRHDGTVTFHEGYISQAEARRQEKAKSGQKDTPAAPVKPEMSGPLAEYILLHRHGAAQASLATQPAIALRLMVAHAMTGSALWDIRAHECRTKKPDTRTSLEASKAAAEMEERRAYVASLFEALGVRGEARRNTDAYRLCELFAALLAMSDEEVMEVLAFTMAQTLEAGGPIAEAVLHVCETDLPAYWKPDAAFFDLLRDKRAINAMVADIGSTSLAESCAGDTAKVQKQIIGNRINGHGCEPNPDWRPAWMQTPPTRLVECAGSPPADAWARVAELFEGRGEHIDGAATQAFDQPHAA</sequence>
<dbReference type="NCBIfam" id="TIGR00180">
    <property type="entry name" value="parB_part"/>
    <property type="match status" value="1"/>
</dbReference>
<dbReference type="OrthoDB" id="9813122at2"/>
<dbReference type="GO" id="GO:0007059">
    <property type="term" value="P:chromosome segregation"/>
    <property type="evidence" value="ECO:0007669"/>
    <property type="project" value="TreeGrafter"/>
</dbReference>
<keyword evidence="5" id="KW-1185">Reference proteome</keyword>
<comment type="similarity">
    <text evidence="1">Belongs to the ParB family.</text>
</comment>
<dbReference type="PANTHER" id="PTHR33375:SF7">
    <property type="entry name" value="CHROMOSOME 2-PARTITIONING PROTEIN PARB-RELATED"/>
    <property type="match status" value="1"/>
</dbReference>
<dbReference type="Proteomes" id="UP000249123">
    <property type="component" value="Unassembled WGS sequence"/>
</dbReference>
<dbReference type="InterPro" id="IPR003115">
    <property type="entry name" value="ParB_N"/>
</dbReference>
<evidence type="ECO:0000313" key="4">
    <source>
        <dbReference type="EMBL" id="RAN34826.1"/>
    </source>
</evidence>
<dbReference type="PANTHER" id="PTHR33375">
    <property type="entry name" value="CHROMOSOME-PARTITIONING PROTEIN PARB-RELATED"/>
    <property type="match status" value="1"/>
</dbReference>
<comment type="caution">
    <text evidence="4">The sequence shown here is derived from an EMBL/GenBank/DDBJ whole genome shotgun (WGS) entry which is preliminary data.</text>
</comment>
<dbReference type="SMART" id="SM00470">
    <property type="entry name" value="ParB"/>
    <property type="match status" value="1"/>
</dbReference>
<dbReference type="AlphaFoldDB" id="A0A062U809"/>
<dbReference type="Pfam" id="PF02195">
    <property type="entry name" value="ParB_N"/>
    <property type="match status" value="1"/>
</dbReference>
<feature type="region of interest" description="Disordered" evidence="2">
    <location>
        <begin position="310"/>
        <end position="330"/>
    </location>
</feature>
<dbReference type="SUPFAM" id="SSF110849">
    <property type="entry name" value="ParB/Sulfiredoxin"/>
    <property type="match status" value="1"/>
</dbReference>
<protein>
    <submittedName>
        <fullName evidence="4">Partitioning protein</fullName>
    </submittedName>
</protein>
<evidence type="ECO:0000313" key="5">
    <source>
        <dbReference type="Proteomes" id="UP000249123"/>
    </source>
</evidence>
<name>A0A062U809_9PROT</name>